<dbReference type="PRINTS" id="PR00094">
    <property type="entry name" value="ADENYLTKNASE"/>
</dbReference>
<dbReference type="GO" id="GO:0019205">
    <property type="term" value="F:nucleobase-containing compound kinase activity"/>
    <property type="evidence" value="ECO:0007669"/>
    <property type="project" value="InterPro"/>
</dbReference>
<dbReference type="SUPFAM" id="SSF52540">
    <property type="entry name" value="P-loop containing nucleoside triphosphate hydrolases"/>
    <property type="match status" value="1"/>
</dbReference>
<dbReference type="AlphaFoldDB" id="A0A381VJB6"/>
<name>A0A381VJB6_9ZZZZ</name>
<evidence type="ECO:0000256" key="1">
    <source>
        <dbReference type="ARBA" id="ARBA00022679"/>
    </source>
</evidence>
<dbReference type="EMBL" id="UINC01008927">
    <property type="protein sequence ID" value="SVA40121.1"/>
    <property type="molecule type" value="Genomic_DNA"/>
</dbReference>
<keyword evidence="3" id="KW-0418">Kinase</keyword>
<keyword evidence="1" id="KW-0808">Transferase</keyword>
<evidence type="ECO:0008006" key="5">
    <source>
        <dbReference type="Google" id="ProtNLM"/>
    </source>
</evidence>
<dbReference type="HAMAP" id="MF_00235">
    <property type="entry name" value="Adenylate_kinase_Adk"/>
    <property type="match status" value="1"/>
</dbReference>
<dbReference type="CDD" id="cd01428">
    <property type="entry name" value="ADK"/>
    <property type="match status" value="1"/>
</dbReference>
<keyword evidence="2" id="KW-0547">Nucleotide-binding</keyword>
<dbReference type="InterPro" id="IPR027417">
    <property type="entry name" value="P-loop_NTPase"/>
</dbReference>
<protein>
    <recommendedName>
        <fullName evidence="5">Adenylate kinase active site lid domain-containing protein</fullName>
    </recommendedName>
</protein>
<dbReference type="InterPro" id="IPR000850">
    <property type="entry name" value="Adenylat/UMP-CMP_kin"/>
</dbReference>
<reference evidence="4" key="1">
    <citation type="submission" date="2018-05" db="EMBL/GenBank/DDBJ databases">
        <authorList>
            <person name="Lanie J.A."/>
            <person name="Ng W.-L."/>
            <person name="Kazmierczak K.M."/>
            <person name="Andrzejewski T.M."/>
            <person name="Davidsen T.M."/>
            <person name="Wayne K.J."/>
            <person name="Tettelin H."/>
            <person name="Glass J.I."/>
            <person name="Rusch D."/>
            <person name="Podicherti R."/>
            <person name="Tsui H.-C.T."/>
            <person name="Winkler M.E."/>
        </authorList>
    </citation>
    <scope>NUCLEOTIDE SEQUENCE</scope>
</reference>
<dbReference type="PANTHER" id="PTHR23359">
    <property type="entry name" value="NUCLEOTIDE KINASE"/>
    <property type="match status" value="1"/>
</dbReference>
<dbReference type="GO" id="GO:0006139">
    <property type="term" value="P:nucleobase-containing compound metabolic process"/>
    <property type="evidence" value="ECO:0007669"/>
    <property type="project" value="InterPro"/>
</dbReference>
<evidence type="ECO:0000256" key="2">
    <source>
        <dbReference type="ARBA" id="ARBA00022741"/>
    </source>
</evidence>
<dbReference type="Pfam" id="PF00406">
    <property type="entry name" value="ADK"/>
    <property type="match status" value="1"/>
</dbReference>
<dbReference type="PROSITE" id="PS00113">
    <property type="entry name" value="ADENYLATE_KINASE"/>
    <property type="match status" value="1"/>
</dbReference>
<evidence type="ECO:0000313" key="4">
    <source>
        <dbReference type="EMBL" id="SVA40121.1"/>
    </source>
</evidence>
<gene>
    <name evidence="4" type="ORF">METZ01_LOCUS92975</name>
</gene>
<organism evidence="4">
    <name type="scientific">marine metagenome</name>
    <dbReference type="NCBI Taxonomy" id="408172"/>
    <lineage>
        <taxon>unclassified sequences</taxon>
        <taxon>metagenomes</taxon>
        <taxon>ecological metagenomes</taxon>
    </lineage>
</organism>
<evidence type="ECO:0000256" key="3">
    <source>
        <dbReference type="ARBA" id="ARBA00022777"/>
    </source>
</evidence>
<dbReference type="InterPro" id="IPR033690">
    <property type="entry name" value="Adenylat_kinase_CS"/>
</dbReference>
<feature type="non-terminal residue" evidence="4">
    <location>
        <position position="95"/>
    </location>
</feature>
<dbReference type="GO" id="GO:0005524">
    <property type="term" value="F:ATP binding"/>
    <property type="evidence" value="ECO:0007669"/>
    <property type="project" value="InterPro"/>
</dbReference>
<sequence length="95" mass="10454">MRLIFIGPPGAGKGTQAKLVKEYLGIVHLSTGDILRAEISQASPLGIKAKSYIDRGHLVPDNELLNIMRKRLNKEDVKKGYLLDGYPRTIPQAEG</sequence>
<proteinExistence type="inferred from homology"/>
<accession>A0A381VJB6</accession>
<dbReference type="Gene3D" id="3.40.50.300">
    <property type="entry name" value="P-loop containing nucleotide triphosphate hydrolases"/>
    <property type="match status" value="1"/>
</dbReference>